<evidence type="ECO:0000256" key="2">
    <source>
        <dbReference type="ARBA" id="ARBA00022475"/>
    </source>
</evidence>
<dbReference type="RefSeq" id="WP_014202762.1">
    <property type="nucleotide sequence ID" value="NC_016599.1"/>
</dbReference>
<dbReference type="KEGG" id="oho:Oweho_2443"/>
<evidence type="ECO:0000256" key="1">
    <source>
        <dbReference type="ARBA" id="ARBA00004651"/>
    </source>
</evidence>
<feature type="transmembrane region" description="Helical" evidence="8">
    <location>
        <begin position="26"/>
        <end position="45"/>
    </location>
</feature>
<dbReference type="STRING" id="926562.Oweho_2443"/>
<comment type="subcellular location">
    <subcellularLocation>
        <location evidence="1">Cell membrane</location>
        <topology evidence="1">Multi-pass membrane protein</topology>
    </subcellularLocation>
</comment>
<name>G8R748_OWEHD</name>
<keyword evidence="3" id="KW-0328">Glycosyltransferase</keyword>
<evidence type="ECO:0000256" key="6">
    <source>
        <dbReference type="ARBA" id="ARBA00022989"/>
    </source>
</evidence>
<dbReference type="Proteomes" id="UP000005631">
    <property type="component" value="Chromosome"/>
</dbReference>
<feature type="transmembrane region" description="Helical" evidence="8">
    <location>
        <begin position="348"/>
        <end position="369"/>
    </location>
</feature>
<proteinExistence type="predicted"/>
<gene>
    <name evidence="10" type="ordered locus">Oweho_2443</name>
</gene>
<keyword evidence="6 8" id="KW-1133">Transmembrane helix</keyword>
<keyword evidence="5 8" id="KW-0812">Transmembrane</keyword>
<dbReference type="AlphaFoldDB" id="G8R748"/>
<feature type="transmembrane region" description="Helical" evidence="8">
    <location>
        <begin position="293"/>
        <end position="311"/>
    </location>
</feature>
<evidence type="ECO:0000256" key="7">
    <source>
        <dbReference type="ARBA" id="ARBA00023136"/>
    </source>
</evidence>
<evidence type="ECO:0000313" key="10">
    <source>
        <dbReference type="EMBL" id="AEV33413.1"/>
    </source>
</evidence>
<evidence type="ECO:0000256" key="5">
    <source>
        <dbReference type="ARBA" id="ARBA00022692"/>
    </source>
</evidence>
<dbReference type="PANTHER" id="PTHR33908:SF11">
    <property type="entry name" value="MEMBRANE PROTEIN"/>
    <property type="match status" value="1"/>
</dbReference>
<evidence type="ECO:0000256" key="4">
    <source>
        <dbReference type="ARBA" id="ARBA00022679"/>
    </source>
</evidence>
<dbReference type="PANTHER" id="PTHR33908">
    <property type="entry name" value="MANNOSYLTRANSFERASE YKCB-RELATED"/>
    <property type="match status" value="1"/>
</dbReference>
<accession>G8R748</accession>
<dbReference type="GO" id="GO:0016763">
    <property type="term" value="F:pentosyltransferase activity"/>
    <property type="evidence" value="ECO:0007669"/>
    <property type="project" value="TreeGrafter"/>
</dbReference>
<evidence type="ECO:0000256" key="3">
    <source>
        <dbReference type="ARBA" id="ARBA00022676"/>
    </source>
</evidence>
<feature type="transmembrane region" description="Helical" evidence="8">
    <location>
        <begin position="117"/>
        <end position="134"/>
    </location>
</feature>
<dbReference type="OrthoDB" id="9792789at2"/>
<feature type="transmembrane region" description="Helical" evidence="8">
    <location>
        <begin position="241"/>
        <end position="261"/>
    </location>
</feature>
<dbReference type="eggNOG" id="COG1807">
    <property type="taxonomic scope" value="Bacteria"/>
</dbReference>
<dbReference type="InterPro" id="IPR038731">
    <property type="entry name" value="RgtA/B/C-like"/>
</dbReference>
<feature type="transmembrane region" description="Helical" evidence="8">
    <location>
        <begin position="198"/>
        <end position="229"/>
    </location>
</feature>
<keyword evidence="4" id="KW-0808">Transferase</keyword>
<keyword evidence="11" id="KW-1185">Reference proteome</keyword>
<organism evidence="10 11">
    <name type="scientific">Owenweeksia hongkongensis (strain DSM 17368 / CIP 108786 / JCM 12287 / NRRL B-23963 / UST20020801)</name>
    <dbReference type="NCBI Taxonomy" id="926562"/>
    <lineage>
        <taxon>Bacteria</taxon>
        <taxon>Pseudomonadati</taxon>
        <taxon>Bacteroidota</taxon>
        <taxon>Flavobacteriia</taxon>
        <taxon>Flavobacteriales</taxon>
        <taxon>Owenweeksiaceae</taxon>
        <taxon>Owenweeksia</taxon>
    </lineage>
</organism>
<reference evidence="10 11" key="1">
    <citation type="journal article" date="2012" name="Stand. Genomic Sci.">
        <title>Genome sequence of the orange-pigmented seawater bacterium Owenweeksia hongkongensis type strain (UST20020801(T)).</title>
        <authorList>
            <person name="Riedel T."/>
            <person name="Held B."/>
            <person name="Nolan M."/>
            <person name="Lucas S."/>
            <person name="Lapidus A."/>
            <person name="Tice H."/>
            <person name="Del Rio T.G."/>
            <person name="Cheng J.F."/>
            <person name="Han C."/>
            <person name="Tapia R."/>
            <person name="Goodwin L.A."/>
            <person name="Pitluck S."/>
            <person name="Liolios K."/>
            <person name="Mavromatis K."/>
            <person name="Pagani I."/>
            <person name="Ivanova N."/>
            <person name="Mikhailova N."/>
            <person name="Pati A."/>
            <person name="Chen A."/>
            <person name="Palaniappan K."/>
            <person name="Rohde M."/>
            <person name="Tindall B.J."/>
            <person name="Detter J.C."/>
            <person name="Goker M."/>
            <person name="Woyke T."/>
            <person name="Bristow J."/>
            <person name="Eisen J.A."/>
            <person name="Markowitz V."/>
            <person name="Hugenholtz P."/>
            <person name="Klenk H.P."/>
            <person name="Kyrpides N.C."/>
        </authorList>
    </citation>
    <scope>NUCLEOTIDE SEQUENCE</scope>
    <source>
        <strain evidence="11">DSM 17368 / JCM 12287 / NRRL B-23963</strain>
    </source>
</reference>
<dbReference type="EMBL" id="CP003156">
    <property type="protein sequence ID" value="AEV33413.1"/>
    <property type="molecule type" value="Genomic_DNA"/>
</dbReference>
<feature type="transmembrane region" description="Helical" evidence="8">
    <location>
        <begin position="376"/>
        <end position="394"/>
    </location>
</feature>
<feature type="transmembrane region" description="Helical" evidence="8">
    <location>
        <begin position="323"/>
        <end position="342"/>
    </location>
</feature>
<evidence type="ECO:0000259" key="9">
    <source>
        <dbReference type="Pfam" id="PF13231"/>
    </source>
</evidence>
<dbReference type="Pfam" id="PF13231">
    <property type="entry name" value="PMT_2"/>
    <property type="match status" value="1"/>
</dbReference>
<dbReference type="HOGENOM" id="CLU_558685_0_0_10"/>
<dbReference type="GO" id="GO:0009103">
    <property type="term" value="P:lipopolysaccharide biosynthetic process"/>
    <property type="evidence" value="ECO:0007669"/>
    <property type="project" value="UniProtKB-ARBA"/>
</dbReference>
<feature type="transmembrane region" description="Helical" evidence="8">
    <location>
        <begin position="146"/>
        <end position="163"/>
    </location>
</feature>
<evidence type="ECO:0000256" key="8">
    <source>
        <dbReference type="SAM" id="Phobius"/>
    </source>
</evidence>
<protein>
    <recommendedName>
        <fullName evidence="9">Glycosyltransferase RgtA/B/C/D-like domain-containing protein</fullName>
    </recommendedName>
</protein>
<feature type="transmembrane region" description="Helical" evidence="8">
    <location>
        <begin position="175"/>
        <end position="192"/>
    </location>
</feature>
<keyword evidence="2" id="KW-1003">Cell membrane</keyword>
<feature type="domain" description="Glycosyltransferase RgtA/B/C/D-like" evidence="9">
    <location>
        <begin position="97"/>
        <end position="256"/>
    </location>
</feature>
<dbReference type="InterPro" id="IPR050297">
    <property type="entry name" value="LipidA_mod_glycosyltrf_83"/>
</dbReference>
<keyword evidence="7 8" id="KW-0472">Membrane</keyword>
<sequence>MNILLFCSILLFMIGGLLWYRQSYNFSFFTILGGGILVAIHSIFLDDYLHPWDERYHAVVALNAMTDPFHLKLMPTNYITSWPYQAWYATYTWLHKQPLFTWQMALGMKVFGTSLQGMRSASVVMFLVMGLAVYKATKLYFPKASHWLMLIVFTSPMLLLLVNGRQGMDHNDLAFASYTSLAFWAFISYTKAPKLKYALAIGLACGAAMLTKWLAGSLVLFSFGLFLLLTKNFTLKSWRDLFLSGLSSLLVFVPWQLYSYLRFPDLFIKEWEYNSLHFSHTVEEHYHAWNYHFVVWAEQFLVLVLLALGTLSIARSLRREHRPILITAAVSFFAVLIFYTIAATKLKAFTIILIPYAAFLAAPFIEWLWAARKRKFVFLLIVAIISIKFFVTYVNESEPQLTIERSEKYREFALEVKNNIPENSVIFNTPSMLFADMIFYTHCTAYDRLPTLDEVELLQSLEKTICILVAPNQQIDSSLSSRSILISADSIHFFYPQN</sequence>
<dbReference type="GO" id="GO:0005886">
    <property type="term" value="C:plasma membrane"/>
    <property type="evidence" value="ECO:0007669"/>
    <property type="project" value="UniProtKB-SubCell"/>
</dbReference>
<evidence type="ECO:0000313" key="11">
    <source>
        <dbReference type="Proteomes" id="UP000005631"/>
    </source>
</evidence>